<evidence type="ECO:0000313" key="2">
    <source>
        <dbReference type="Proteomes" id="UP001497472"/>
    </source>
</evidence>
<sequence>MDVVEKNDNEEGECWKSPVSWRESVAKYSCVRDACYSACAVTRCGGSLGQWAGDCFVENKKREKKSFIICR</sequence>
<proteinExistence type="predicted"/>
<reference evidence="1 2" key="1">
    <citation type="submission" date="2023-11" db="EMBL/GenBank/DDBJ databases">
        <authorList>
            <person name="Okamura Y."/>
        </authorList>
    </citation>
    <scope>NUCLEOTIDE SEQUENCE [LARGE SCALE GENOMIC DNA]</scope>
</reference>
<comment type="caution">
    <text evidence="1">The sequence shown here is derived from an EMBL/GenBank/DDBJ whole genome shotgun (WGS) entry which is preliminary data.</text>
</comment>
<protein>
    <submittedName>
        <fullName evidence="1">Uncharacterized protein</fullName>
    </submittedName>
</protein>
<dbReference type="AlphaFoldDB" id="A0AAV1J5U2"/>
<gene>
    <name evidence="1" type="ORF">LNINA_LOCUS4223</name>
</gene>
<evidence type="ECO:0000313" key="1">
    <source>
        <dbReference type="EMBL" id="CAK1544474.1"/>
    </source>
</evidence>
<dbReference type="Proteomes" id="UP001497472">
    <property type="component" value="Unassembled WGS sequence"/>
</dbReference>
<keyword evidence="2" id="KW-1185">Reference proteome</keyword>
<organism evidence="1 2">
    <name type="scientific">Leptosia nina</name>
    <dbReference type="NCBI Taxonomy" id="320188"/>
    <lineage>
        <taxon>Eukaryota</taxon>
        <taxon>Metazoa</taxon>
        <taxon>Ecdysozoa</taxon>
        <taxon>Arthropoda</taxon>
        <taxon>Hexapoda</taxon>
        <taxon>Insecta</taxon>
        <taxon>Pterygota</taxon>
        <taxon>Neoptera</taxon>
        <taxon>Endopterygota</taxon>
        <taxon>Lepidoptera</taxon>
        <taxon>Glossata</taxon>
        <taxon>Ditrysia</taxon>
        <taxon>Papilionoidea</taxon>
        <taxon>Pieridae</taxon>
        <taxon>Pierinae</taxon>
        <taxon>Leptosia</taxon>
    </lineage>
</organism>
<dbReference type="EMBL" id="CAVLEF010000005">
    <property type="protein sequence ID" value="CAK1544474.1"/>
    <property type="molecule type" value="Genomic_DNA"/>
</dbReference>
<accession>A0AAV1J5U2</accession>
<name>A0AAV1J5U2_9NEOP</name>